<dbReference type="GO" id="GO:0003676">
    <property type="term" value="F:nucleic acid binding"/>
    <property type="evidence" value="ECO:0007669"/>
    <property type="project" value="InterPro"/>
</dbReference>
<comment type="caution">
    <text evidence="6">The sequence shown here is derived from an EMBL/GenBank/DDBJ whole genome shotgun (WGS) entry which is preliminary data.</text>
</comment>
<dbReference type="AlphaFoldDB" id="A0A2V3WJ58"/>
<dbReference type="CDD" id="cd00085">
    <property type="entry name" value="HNHc"/>
    <property type="match status" value="1"/>
</dbReference>
<evidence type="ECO:0000256" key="1">
    <source>
        <dbReference type="ARBA" id="ARBA00022722"/>
    </source>
</evidence>
<dbReference type="SMART" id="SM00507">
    <property type="entry name" value="HNHc"/>
    <property type="match status" value="1"/>
</dbReference>
<gene>
    <name evidence="6" type="ORF">DFR56_103315</name>
</gene>
<dbReference type="GO" id="GO:0008270">
    <property type="term" value="F:zinc ion binding"/>
    <property type="evidence" value="ECO:0007669"/>
    <property type="project" value="InterPro"/>
</dbReference>
<sequence length="125" mass="14950">MQVNRNETPKQKPLKPCREIGCRNLTRKTYCKIHEKNKGETMRNYNKYGRDPVVDSFYKSRAWQRVRRLAYERDNGLCQRCKSNGHLVKADVVHHIVEVKTDWDQRLELDNLESLCHSCHNKEHK</sequence>
<keyword evidence="7" id="KW-1185">Reference proteome</keyword>
<evidence type="ECO:0000313" key="7">
    <source>
        <dbReference type="Proteomes" id="UP000247978"/>
    </source>
</evidence>
<evidence type="ECO:0000313" key="6">
    <source>
        <dbReference type="EMBL" id="PXW88809.1"/>
    </source>
</evidence>
<feature type="domain" description="HNH nuclease" evidence="5">
    <location>
        <begin position="65"/>
        <end position="121"/>
    </location>
</feature>
<dbReference type="Pfam" id="PF01844">
    <property type="entry name" value="HNH"/>
    <property type="match status" value="1"/>
</dbReference>
<evidence type="ECO:0000256" key="4">
    <source>
        <dbReference type="ARBA" id="ARBA00040194"/>
    </source>
</evidence>
<comment type="similarity">
    <text evidence="3">Belongs to the HNH nuclease family.</text>
</comment>
<organism evidence="6 7">
    <name type="scientific">Pseudogracilibacillus auburnensis</name>
    <dbReference type="NCBI Taxonomy" id="1494959"/>
    <lineage>
        <taxon>Bacteria</taxon>
        <taxon>Bacillati</taxon>
        <taxon>Bacillota</taxon>
        <taxon>Bacilli</taxon>
        <taxon>Bacillales</taxon>
        <taxon>Bacillaceae</taxon>
        <taxon>Pseudogracilibacillus</taxon>
    </lineage>
</organism>
<protein>
    <recommendedName>
        <fullName evidence="4">Putative HNH nuclease YajD</fullName>
    </recommendedName>
</protein>
<reference evidence="6 7" key="1">
    <citation type="submission" date="2018-05" db="EMBL/GenBank/DDBJ databases">
        <title>Genomic Encyclopedia of Type Strains, Phase IV (KMG-IV): sequencing the most valuable type-strain genomes for metagenomic binning, comparative biology and taxonomic classification.</title>
        <authorList>
            <person name="Goeker M."/>
        </authorList>
    </citation>
    <scope>NUCLEOTIDE SEQUENCE [LARGE SCALE GENOMIC DNA]</scope>
    <source>
        <strain evidence="6 7">DSM 28556</strain>
    </source>
</reference>
<dbReference type="GO" id="GO:0016787">
    <property type="term" value="F:hydrolase activity"/>
    <property type="evidence" value="ECO:0007669"/>
    <property type="project" value="UniProtKB-KW"/>
</dbReference>
<evidence type="ECO:0000259" key="5">
    <source>
        <dbReference type="SMART" id="SM00507"/>
    </source>
</evidence>
<keyword evidence="1" id="KW-0540">Nuclease</keyword>
<accession>A0A2V3WJ58</accession>
<dbReference type="Gene3D" id="1.10.30.50">
    <property type="match status" value="1"/>
</dbReference>
<dbReference type="Proteomes" id="UP000247978">
    <property type="component" value="Unassembled WGS sequence"/>
</dbReference>
<dbReference type="GO" id="GO:0005829">
    <property type="term" value="C:cytosol"/>
    <property type="evidence" value="ECO:0007669"/>
    <property type="project" value="TreeGrafter"/>
</dbReference>
<name>A0A2V3WJ58_9BACI</name>
<dbReference type="PANTHER" id="PTHR41286:SF1">
    <property type="entry name" value="HNH NUCLEASE YAJD-RELATED"/>
    <property type="match status" value="1"/>
</dbReference>
<proteinExistence type="inferred from homology"/>
<dbReference type="InterPro" id="IPR003615">
    <property type="entry name" value="HNH_nuc"/>
</dbReference>
<dbReference type="GO" id="GO:0004519">
    <property type="term" value="F:endonuclease activity"/>
    <property type="evidence" value="ECO:0007669"/>
    <property type="project" value="InterPro"/>
</dbReference>
<keyword evidence="2" id="KW-0378">Hydrolase</keyword>
<dbReference type="PANTHER" id="PTHR41286">
    <property type="entry name" value="HNH NUCLEASE YAJD-RELATED"/>
    <property type="match status" value="1"/>
</dbReference>
<evidence type="ECO:0000256" key="3">
    <source>
        <dbReference type="ARBA" id="ARBA00038412"/>
    </source>
</evidence>
<dbReference type="OrthoDB" id="9811997at2"/>
<dbReference type="EMBL" id="QJJQ01000003">
    <property type="protein sequence ID" value="PXW88809.1"/>
    <property type="molecule type" value="Genomic_DNA"/>
</dbReference>
<dbReference type="InterPro" id="IPR002711">
    <property type="entry name" value="HNH"/>
</dbReference>
<evidence type="ECO:0000256" key="2">
    <source>
        <dbReference type="ARBA" id="ARBA00022801"/>
    </source>
</evidence>